<dbReference type="Pfam" id="PF25876">
    <property type="entry name" value="HH_MFP_RND"/>
    <property type="match status" value="1"/>
</dbReference>
<evidence type="ECO:0000256" key="1">
    <source>
        <dbReference type="ARBA" id="ARBA00009477"/>
    </source>
</evidence>
<sequence length="503" mass="53240">MGEESLSELELEAPVMAEDAKWEEKKTVEKRGNPWLVPLLVGTGLGVAISFGGMGVLSNRSMSQKPPVASKLVPAAPNMTVTVALVETTRVARTLYTTGSVAARDLTPVLPQANGLQIKQILVKEGEKVKASQVMAVLDDSLLQEQIRQAQAEVEAKQADVASKQADLISKRTSVTSSEAVVASNQAIVQQKVADLAQAKAKLREAELNFQRNQKLANEGAISRQQFDTATTNLATATEVVRLAEANIRSAQANVKSSQANIGGALAGVKIAQANVNSAQANVKSSAARVEQLKTQLRQTVVRAPVSGVVAEKLARVGDVTGVPPQTQVGTVVGGTQKLFSIIQDGELELLARVPEIQLPQVRIDAPVQVTSDMDSRVKLQGKVREIEPIVNQQRREATVKINLPATTSLKLGMFARAAITTTTTTGIAVPQKAVLPQPDGSVVVFILSGEDAVRAQKVELGEVLIGGRVEVKSGLQPGDRIIIQGAGYLKDGDKVRVVNAGG</sequence>
<dbReference type="PRINTS" id="PR01490">
    <property type="entry name" value="RTXTOXIND"/>
</dbReference>
<dbReference type="Pfam" id="PF25967">
    <property type="entry name" value="RND-MFP_C"/>
    <property type="match status" value="1"/>
</dbReference>
<dbReference type="InterPro" id="IPR006143">
    <property type="entry name" value="RND_pump_MFP"/>
</dbReference>
<feature type="coiled-coil region" evidence="2">
    <location>
        <begin position="140"/>
        <end position="296"/>
    </location>
</feature>
<dbReference type="InterPro" id="IPR058624">
    <property type="entry name" value="MdtA-like_HH"/>
</dbReference>
<keyword evidence="2" id="KW-0175">Coiled coil</keyword>
<evidence type="ECO:0000259" key="5">
    <source>
        <dbReference type="Pfam" id="PF25954"/>
    </source>
</evidence>
<dbReference type="AlphaFoldDB" id="A0A139XHR2"/>
<evidence type="ECO:0000313" key="8">
    <source>
        <dbReference type="Proteomes" id="UP000076925"/>
    </source>
</evidence>
<reference evidence="7 8" key="1">
    <citation type="journal article" date="2013" name="Genome Biol. Evol.">
        <title>Genomes of Stigonematalean cyanobacteria (subsection V) and the evolution of oxygenic photosynthesis from prokaryotes to plastids.</title>
        <authorList>
            <person name="Dagan T."/>
            <person name="Roettger M."/>
            <person name="Stucken K."/>
            <person name="Landan G."/>
            <person name="Koch R."/>
            <person name="Major P."/>
            <person name="Gould S.B."/>
            <person name="Goremykin V.V."/>
            <person name="Rippka R."/>
            <person name="Tandeau de Marsac N."/>
            <person name="Gugger M."/>
            <person name="Lockhart P.J."/>
            <person name="Allen J.F."/>
            <person name="Brune I."/>
            <person name="Maus I."/>
            <person name="Puhler A."/>
            <person name="Martin W.F."/>
        </authorList>
    </citation>
    <scope>NUCLEOTIDE SEQUENCE [LARGE SCALE GENOMIC DNA]</scope>
    <source>
        <strain evidence="7 8">PCC 7110</strain>
    </source>
</reference>
<dbReference type="OrthoDB" id="264111at2"/>
<evidence type="ECO:0000259" key="6">
    <source>
        <dbReference type="Pfam" id="PF25967"/>
    </source>
</evidence>
<dbReference type="Pfam" id="PF25954">
    <property type="entry name" value="Beta-barrel_RND_2"/>
    <property type="match status" value="1"/>
</dbReference>
<dbReference type="RefSeq" id="WP_026134434.1">
    <property type="nucleotide sequence ID" value="NZ_KQ976354.1"/>
</dbReference>
<dbReference type="InterPro" id="IPR058792">
    <property type="entry name" value="Beta-barrel_RND_2"/>
</dbReference>
<evidence type="ECO:0000313" key="7">
    <source>
        <dbReference type="EMBL" id="KYC44228.1"/>
    </source>
</evidence>
<comment type="caution">
    <text evidence="7">The sequence shown here is derived from an EMBL/GenBank/DDBJ whole genome shotgun (WGS) entry which is preliminary data.</text>
</comment>
<evidence type="ECO:0000256" key="2">
    <source>
        <dbReference type="SAM" id="Coils"/>
    </source>
</evidence>
<keyword evidence="3" id="KW-0812">Transmembrane</keyword>
<dbReference type="GO" id="GO:1990281">
    <property type="term" value="C:efflux pump complex"/>
    <property type="evidence" value="ECO:0007669"/>
    <property type="project" value="TreeGrafter"/>
</dbReference>
<dbReference type="Gene3D" id="2.40.50.100">
    <property type="match status" value="2"/>
</dbReference>
<dbReference type="Proteomes" id="UP000076925">
    <property type="component" value="Unassembled WGS sequence"/>
</dbReference>
<feature type="domain" description="Multidrug resistance protein MdtA-like alpha-helical hairpin" evidence="4">
    <location>
        <begin position="191"/>
        <end position="260"/>
    </location>
</feature>
<evidence type="ECO:0000259" key="4">
    <source>
        <dbReference type="Pfam" id="PF25876"/>
    </source>
</evidence>
<dbReference type="SUPFAM" id="SSF111369">
    <property type="entry name" value="HlyD-like secretion proteins"/>
    <property type="match status" value="3"/>
</dbReference>
<feature type="transmembrane region" description="Helical" evidence="3">
    <location>
        <begin position="35"/>
        <end position="57"/>
    </location>
</feature>
<dbReference type="Gene3D" id="2.40.30.170">
    <property type="match status" value="1"/>
</dbReference>
<keyword evidence="8" id="KW-1185">Reference proteome</keyword>
<dbReference type="NCBIfam" id="TIGR01730">
    <property type="entry name" value="RND_mfp"/>
    <property type="match status" value="1"/>
</dbReference>
<dbReference type="PANTHER" id="PTHR30469">
    <property type="entry name" value="MULTIDRUG RESISTANCE PROTEIN MDTA"/>
    <property type="match status" value="1"/>
</dbReference>
<dbReference type="Gene3D" id="2.40.420.20">
    <property type="match status" value="1"/>
</dbReference>
<dbReference type="EMBL" id="ANNX02000012">
    <property type="protein sequence ID" value="KYC44228.1"/>
    <property type="molecule type" value="Genomic_DNA"/>
</dbReference>
<feature type="domain" description="CusB-like beta-barrel" evidence="5">
    <location>
        <begin position="352"/>
        <end position="422"/>
    </location>
</feature>
<proteinExistence type="inferred from homology"/>
<comment type="similarity">
    <text evidence="1">Belongs to the membrane fusion protein (MFP) (TC 8.A.1) family.</text>
</comment>
<dbReference type="InterPro" id="IPR058627">
    <property type="entry name" value="MdtA-like_C"/>
</dbReference>
<keyword evidence="3" id="KW-0472">Membrane</keyword>
<protein>
    <submittedName>
        <fullName evidence="7">Efflux transporter periplasmic adaptor subunit</fullName>
    </submittedName>
</protein>
<gene>
    <name evidence="7" type="ORF">WA1_02190</name>
</gene>
<dbReference type="PANTHER" id="PTHR30469:SF15">
    <property type="entry name" value="HLYD FAMILY OF SECRETION PROTEINS"/>
    <property type="match status" value="1"/>
</dbReference>
<name>A0A139XHR2_9CYAN</name>
<evidence type="ECO:0000256" key="3">
    <source>
        <dbReference type="SAM" id="Phobius"/>
    </source>
</evidence>
<dbReference type="Gene3D" id="1.10.287.470">
    <property type="entry name" value="Helix hairpin bin"/>
    <property type="match status" value="2"/>
</dbReference>
<accession>A0A139XHR2</accession>
<keyword evidence="3" id="KW-1133">Transmembrane helix</keyword>
<organism evidence="7 8">
    <name type="scientific">Scytonema hofmannii PCC 7110</name>
    <dbReference type="NCBI Taxonomy" id="128403"/>
    <lineage>
        <taxon>Bacteria</taxon>
        <taxon>Bacillati</taxon>
        <taxon>Cyanobacteriota</taxon>
        <taxon>Cyanophyceae</taxon>
        <taxon>Nostocales</taxon>
        <taxon>Scytonemataceae</taxon>
        <taxon>Scytonema</taxon>
    </lineage>
</organism>
<dbReference type="STRING" id="128403.WA1_02190"/>
<dbReference type="GO" id="GO:0015562">
    <property type="term" value="F:efflux transmembrane transporter activity"/>
    <property type="evidence" value="ECO:0007669"/>
    <property type="project" value="TreeGrafter"/>
</dbReference>
<feature type="domain" description="Multidrug resistance protein MdtA-like C-terminal permuted SH3" evidence="6">
    <location>
        <begin position="428"/>
        <end position="488"/>
    </location>
</feature>